<name>A0A8I0AFS2_9FIRM</name>
<dbReference type="AlphaFoldDB" id="A0A8I0AFS2"/>
<keyword evidence="3" id="KW-1185">Reference proteome</keyword>
<dbReference type="EMBL" id="JACOOX010000005">
    <property type="protein sequence ID" value="MBC5663103.1"/>
    <property type="molecule type" value="Genomic_DNA"/>
</dbReference>
<dbReference type="RefSeq" id="WP_173783689.1">
    <property type="nucleotide sequence ID" value="NZ_JACOOX010000005.1"/>
</dbReference>
<feature type="transmembrane region" description="Helical" evidence="1">
    <location>
        <begin position="12"/>
        <end position="45"/>
    </location>
</feature>
<gene>
    <name evidence="2" type="ORF">H8S09_09395</name>
</gene>
<organism evidence="2 3">
    <name type="scientific">Coprococcus hominis</name>
    <name type="common">ex Liu et al. 2022</name>
    <dbReference type="NCBI Taxonomy" id="2763039"/>
    <lineage>
        <taxon>Bacteria</taxon>
        <taxon>Bacillati</taxon>
        <taxon>Bacillota</taxon>
        <taxon>Clostridia</taxon>
        <taxon>Lachnospirales</taxon>
        <taxon>Lachnospiraceae</taxon>
        <taxon>Coprococcus</taxon>
    </lineage>
</organism>
<proteinExistence type="predicted"/>
<keyword evidence="1" id="KW-0812">Transmembrane</keyword>
<evidence type="ECO:0000313" key="3">
    <source>
        <dbReference type="Proteomes" id="UP000615234"/>
    </source>
</evidence>
<keyword evidence="1" id="KW-1133">Transmembrane helix</keyword>
<accession>A0A8I0AFS2</accession>
<reference evidence="2 3" key="1">
    <citation type="submission" date="2020-08" db="EMBL/GenBank/DDBJ databases">
        <title>Genome public.</title>
        <authorList>
            <person name="Liu C."/>
            <person name="Sun Q."/>
        </authorList>
    </citation>
    <scope>NUCLEOTIDE SEQUENCE [LARGE SCALE GENOMIC DNA]</scope>
    <source>
        <strain evidence="2 3">NSJ-10</strain>
    </source>
</reference>
<evidence type="ECO:0000313" key="2">
    <source>
        <dbReference type="EMBL" id="MBC5663103.1"/>
    </source>
</evidence>
<protein>
    <submittedName>
        <fullName evidence="2">Uncharacterized protein</fullName>
    </submittedName>
</protein>
<keyword evidence="1" id="KW-0472">Membrane</keyword>
<dbReference type="Proteomes" id="UP000615234">
    <property type="component" value="Unassembled WGS sequence"/>
</dbReference>
<evidence type="ECO:0000256" key="1">
    <source>
        <dbReference type="SAM" id="Phobius"/>
    </source>
</evidence>
<comment type="caution">
    <text evidence="2">The sequence shown here is derived from an EMBL/GenBank/DDBJ whole genome shotgun (WGS) entry which is preliminary data.</text>
</comment>
<sequence>MLFEEMVIGGVIVGIIGTIGFAILCELVPFLLSVFILFMSICALLDL</sequence>